<feature type="transmembrane region" description="Helical" evidence="1">
    <location>
        <begin position="425"/>
        <end position="444"/>
    </location>
</feature>
<feature type="transmembrane region" description="Helical" evidence="1">
    <location>
        <begin position="63"/>
        <end position="82"/>
    </location>
</feature>
<feature type="transmembrane region" description="Helical" evidence="1">
    <location>
        <begin position="21"/>
        <end position="51"/>
    </location>
</feature>
<reference evidence="2 3" key="1">
    <citation type="submission" date="2014-10" db="EMBL/GenBank/DDBJ databases">
        <title>Pedobacter Kyungheensis.</title>
        <authorList>
            <person name="Anderson B.M."/>
            <person name="Newman J.D."/>
        </authorList>
    </citation>
    <scope>NUCLEOTIDE SEQUENCE [LARGE SCALE GENOMIC DNA]</scope>
    <source>
        <strain evidence="2 3">KACC 16221</strain>
    </source>
</reference>
<gene>
    <name evidence="2" type="ORF">OC25_13985</name>
</gene>
<protein>
    <submittedName>
        <fullName evidence="2">Uncharacterized protein</fullName>
    </submittedName>
</protein>
<dbReference type="InterPro" id="IPR043742">
    <property type="entry name" value="DUF5687"/>
</dbReference>
<feature type="transmembrane region" description="Helical" evidence="1">
    <location>
        <begin position="209"/>
        <end position="230"/>
    </location>
</feature>
<name>A0A0C1FJS4_9SPHI</name>
<dbReference type="Pfam" id="PF18940">
    <property type="entry name" value="DUF5687"/>
    <property type="match status" value="1"/>
</dbReference>
<feature type="transmembrane region" description="Helical" evidence="1">
    <location>
        <begin position="309"/>
        <end position="330"/>
    </location>
</feature>
<keyword evidence="1" id="KW-0812">Transmembrane</keyword>
<feature type="transmembrane region" description="Helical" evidence="1">
    <location>
        <begin position="103"/>
        <end position="129"/>
    </location>
</feature>
<keyword evidence="3" id="KW-1185">Reference proteome</keyword>
<evidence type="ECO:0000256" key="1">
    <source>
        <dbReference type="SAM" id="Phobius"/>
    </source>
</evidence>
<sequence length="490" mass="56429">MLSTFLSHQRKSFWRSRNKGGSIATQIIIGFFMLYFLVIAVGVGFGMTIFLPKVFPNQNVMTSFNGIILYYFAFDFLMRLQLQDIPTLSIIPYLHLKISKRKIINFLNAKALFSAFNVWPLFLFFPFIFLKIGAVEGPLVALMYVIAILSIMVFNNYFVLYLKRKSITNILFTLIGLAIVGTFAALEYYKVISIMAASNFVFSQMTSRPYLGLIFPGIAAAMFVINSNYLRRNLYVEEMGAKQEKKVSTDYPFLNRFGKAGELAALELKLILRHKRPRYSVIMGAIFLLYGFLFYKAPYIASDSFAKMIFAAIFMTGFSILSYGQFMFAWQSSHFDGLLINKIDFKDYIKGKFLLFTIICTIVTILASFYAFLSPKLLLLHLAAYLYNIGFCTVLVLYLATFNYKRIDITRSASFNFQGMGATQWILMIPFVLLPYLIYLPFGYLNRPYLGLMAIGFFGLVMLAMRSYWINYITKKLELKRYKIAEGFRE</sequence>
<dbReference type="Proteomes" id="UP000031246">
    <property type="component" value="Unassembled WGS sequence"/>
</dbReference>
<feature type="transmembrane region" description="Helical" evidence="1">
    <location>
        <begin position="450"/>
        <end position="473"/>
    </location>
</feature>
<organism evidence="2 3">
    <name type="scientific">Pedobacter kyungheensis</name>
    <dbReference type="NCBI Taxonomy" id="1069985"/>
    <lineage>
        <taxon>Bacteria</taxon>
        <taxon>Pseudomonadati</taxon>
        <taxon>Bacteroidota</taxon>
        <taxon>Sphingobacteriia</taxon>
        <taxon>Sphingobacteriales</taxon>
        <taxon>Sphingobacteriaceae</taxon>
        <taxon>Pedobacter</taxon>
    </lineage>
</organism>
<keyword evidence="1" id="KW-0472">Membrane</keyword>
<feature type="transmembrane region" description="Helical" evidence="1">
    <location>
        <begin position="385"/>
        <end position="404"/>
    </location>
</feature>
<proteinExistence type="predicted"/>
<evidence type="ECO:0000313" key="3">
    <source>
        <dbReference type="Proteomes" id="UP000031246"/>
    </source>
</evidence>
<evidence type="ECO:0000313" key="2">
    <source>
        <dbReference type="EMBL" id="KIA93142.1"/>
    </source>
</evidence>
<dbReference type="RefSeq" id="WP_039477090.1">
    <property type="nucleotide sequence ID" value="NZ_JSYN01000016.1"/>
</dbReference>
<feature type="transmembrane region" description="Helical" evidence="1">
    <location>
        <begin position="169"/>
        <end position="189"/>
    </location>
</feature>
<dbReference type="OrthoDB" id="1014144at2"/>
<feature type="transmembrane region" description="Helical" evidence="1">
    <location>
        <begin position="279"/>
        <end position="297"/>
    </location>
</feature>
<feature type="transmembrane region" description="Helical" evidence="1">
    <location>
        <begin position="351"/>
        <end position="373"/>
    </location>
</feature>
<feature type="transmembrane region" description="Helical" evidence="1">
    <location>
        <begin position="141"/>
        <end position="162"/>
    </location>
</feature>
<comment type="caution">
    <text evidence="2">The sequence shown here is derived from an EMBL/GenBank/DDBJ whole genome shotgun (WGS) entry which is preliminary data.</text>
</comment>
<dbReference type="EMBL" id="JSYN01000016">
    <property type="protein sequence ID" value="KIA93142.1"/>
    <property type="molecule type" value="Genomic_DNA"/>
</dbReference>
<dbReference type="AlphaFoldDB" id="A0A0C1FJS4"/>
<keyword evidence="1" id="KW-1133">Transmembrane helix</keyword>
<accession>A0A0C1FJS4</accession>